<protein>
    <recommendedName>
        <fullName evidence="4">DUF659 domain-containing protein</fullName>
    </recommendedName>
</protein>
<name>A0A164YIY9_9CRUS</name>
<evidence type="ECO:0008006" key="4">
    <source>
        <dbReference type="Google" id="ProtNLM"/>
    </source>
</evidence>
<feature type="region of interest" description="Disordered" evidence="1">
    <location>
        <begin position="1"/>
        <end position="74"/>
    </location>
</feature>
<dbReference type="STRING" id="35525.A0A164YIY9"/>
<evidence type="ECO:0000256" key="1">
    <source>
        <dbReference type="SAM" id="MobiDB-lite"/>
    </source>
</evidence>
<accession>A0A164YIY9</accession>
<gene>
    <name evidence="2" type="ORF">APZ42_019154</name>
</gene>
<feature type="compositionally biased region" description="Low complexity" evidence="1">
    <location>
        <begin position="56"/>
        <end position="67"/>
    </location>
</feature>
<comment type="caution">
    <text evidence="2">The sequence shown here is derived from an EMBL/GenBank/DDBJ whole genome shotgun (WGS) entry which is preliminary data.</text>
</comment>
<feature type="compositionally biased region" description="Basic and acidic residues" evidence="1">
    <location>
        <begin position="21"/>
        <end position="35"/>
    </location>
</feature>
<proteinExistence type="predicted"/>
<dbReference type="SUPFAM" id="SSF53098">
    <property type="entry name" value="Ribonuclease H-like"/>
    <property type="match status" value="1"/>
</dbReference>
<dbReference type="EMBL" id="LRGB01000903">
    <property type="protein sequence ID" value="KZS15301.1"/>
    <property type="molecule type" value="Genomic_DNA"/>
</dbReference>
<evidence type="ECO:0000313" key="3">
    <source>
        <dbReference type="Proteomes" id="UP000076858"/>
    </source>
</evidence>
<dbReference type="Proteomes" id="UP000076858">
    <property type="component" value="Unassembled WGS sequence"/>
</dbReference>
<keyword evidence="3" id="KW-1185">Reference proteome</keyword>
<dbReference type="OrthoDB" id="6382070at2759"/>
<evidence type="ECO:0000313" key="2">
    <source>
        <dbReference type="EMBL" id="KZS15301.1"/>
    </source>
</evidence>
<reference evidence="2 3" key="1">
    <citation type="submission" date="2016-03" db="EMBL/GenBank/DDBJ databases">
        <title>EvidentialGene: Evidence-directed Construction of Genes on Genomes.</title>
        <authorList>
            <person name="Gilbert D.G."/>
            <person name="Choi J.-H."/>
            <person name="Mockaitis K."/>
            <person name="Colbourne J."/>
            <person name="Pfrender M."/>
        </authorList>
    </citation>
    <scope>NUCLEOTIDE SEQUENCE [LARGE SCALE GENOMIC DNA]</scope>
    <source>
        <strain evidence="2 3">Xinb3</strain>
        <tissue evidence="2">Complete organism</tissue>
    </source>
</reference>
<dbReference type="PANTHER" id="PTHR47501">
    <property type="entry name" value="TRANSPOSASE-RELATED"/>
    <property type="match status" value="1"/>
</dbReference>
<dbReference type="InterPro" id="IPR012337">
    <property type="entry name" value="RNaseH-like_sf"/>
</dbReference>
<dbReference type="PANTHER" id="PTHR47501:SF5">
    <property type="entry name" value="HAT C-TERMINAL DIMERISATION DOMAIN-CONTAINING PROTEIN"/>
    <property type="match status" value="1"/>
</dbReference>
<sequence>MKKKIDTDIAENVTLEDESDEIVRGMSEDSDFHIDSEDEPNDHDLLLEEGERHRTNSSQSSLSTSKSNEQKLGKKYSCRPFSASNWQRHLKTHSTVYQEYTKNLKEARESNINFFPYPSMTDREQKVINRLIVNYIIDEARPLQDVESIPFQAMVNGLNPHANIMRVKKLKKLIETERKSYHTELLQKFESGKYVCLAVDMRGSLNRSFMGITSHWIDEAPLERRSSALACKRFQRRHTSDSFAKMIQEVMKHFKLGNKVKSIVTDNGSNICKAVKSFQEEKKTVVKKKRLAAATLAKETEKKVGFRNDGDTDSDWGDEDLEFIDIELEIVDSENDGIISIGVVLDALIVQDKDENDKITVYNTAYIPEQIRCASHLLALLAYNRSTLASDTVHSVFGCQLKTPGETRWNSKFDAVEDILSKDRAKLDELMLRLQLETLDEEDRILLNEFLLAMKPIAVYLPM</sequence>
<feature type="compositionally biased region" description="Basic and acidic residues" evidence="1">
    <location>
        <begin position="42"/>
        <end position="54"/>
    </location>
</feature>
<organism evidence="2 3">
    <name type="scientific">Daphnia magna</name>
    <dbReference type="NCBI Taxonomy" id="35525"/>
    <lineage>
        <taxon>Eukaryota</taxon>
        <taxon>Metazoa</taxon>
        <taxon>Ecdysozoa</taxon>
        <taxon>Arthropoda</taxon>
        <taxon>Crustacea</taxon>
        <taxon>Branchiopoda</taxon>
        <taxon>Diplostraca</taxon>
        <taxon>Cladocera</taxon>
        <taxon>Anomopoda</taxon>
        <taxon>Daphniidae</taxon>
        <taxon>Daphnia</taxon>
    </lineage>
</organism>
<dbReference type="AlphaFoldDB" id="A0A164YIY9"/>